<feature type="region of interest" description="Disordered" evidence="1">
    <location>
        <begin position="160"/>
        <end position="188"/>
    </location>
</feature>
<evidence type="ECO:0000256" key="1">
    <source>
        <dbReference type="SAM" id="MobiDB-lite"/>
    </source>
</evidence>
<evidence type="ECO:0000313" key="2">
    <source>
        <dbReference type="EMBL" id="KEJ82439.1"/>
    </source>
</evidence>
<feature type="compositionally biased region" description="Polar residues" evidence="1">
    <location>
        <begin position="177"/>
        <end position="188"/>
    </location>
</feature>
<sequence length="245" mass="28371">MWSVFAQNELLQYILLSKHINRRKGGNQFVSKFQQFLKRIDVIVAAVPQIEGLTSDDFLSFAEGKPSLLKYLPDQMDWLHLDKKWITDILLSLDTDGVNNMIQSAKEQRRQRLDISQNNLVHMKPQFIDALNNSISFSGKLILPHCCLVSKGRSAFLLKQSTKRKSRQPNQEEEKYSQNVGTKSKQKFMEQNQRVRNEINELRGQVDDLVNYKQLVMQLHEGGIIDQEGNPLNLQPSQQDNNFMI</sequence>
<dbReference type="AlphaFoldDB" id="A0A073HYD8"/>
<dbReference type="EMBL" id="ARYC01020502">
    <property type="protein sequence ID" value="KEJ82439.1"/>
    <property type="molecule type" value="Genomic_DNA"/>
</dbReference>
<name>A0A073HYD8_9SPIT</name>
<protein>
    <submittedName>
        <fullName evidence="2">Uncharacterized protein</fullName>
    </submittedName>
</protein>
<reference evidence="3" key="1">
    <citation type="journal article" date="2014" name="Cell">
        <title>The Architecture of a Scrambled Genome Reveals Massive Levels of Genomic Rearrangement during Development.</title>
        <authorList>
            <person name="Chen X."/>
            <person name="Bracht J.R."/>
            <person name="Goldman A.D."/>
            <person name="Dolzhenko E."/>
            <person name="Clay D.M."/>
            <person name="Swart E.C."/>
            <person name="Perlman D.H."/>
            <person name="Doak T.G."/>
            <person name="Stuart A."/>
            <person name="Amemiya C.T."/>
            <person name="Sebra R.P."/>
            <person name="Landweber L.F."/>
        </authorList>
    </citation>
    <scope>NUCLEOTIDE SEQUENCE [LARGE SCALE GENOMIC DNA]</scope>
    <source>
        <strain evidence="3">JRB310</strain>
    </source>
</reference>
<dbReference type="Proteomes" id="UP000053232">
    <property type="component" value="Unassembled WGS sequence"/>
</dbReference>
<gene>
    <name evidence="2" type="ORF">OXYTRIMIC_740</name>
</gene>
<proteinExistence type="predicted"/>
<evidence type="ECO:0000313" key="3">
    <source>
        <dbReference type="Proteomes" id="UP000053232"/>
    </source>
</evidence>
<comment type="caution">
    <text evidence="2">The sequence shown here is derived from an EMBL/GenBank/DDBJ whole genome shotgun (WGS) entry which is preliminary data.</text>
</comment>
<keyword evidence="3" id="KW-1185">Reference proteome</keyword>
<accession>A0A073HYD8</accession>
<organism evidence="2 3">
    <name type="scientific">Oxytricha trifallax</name>
    <dbReference type="NCBI Taxonomy" id="1172189"/>
    <lineage>
        <taxon>Eukaryota</taxon>
        <taxon>Sar</taxon>
        <taxon>Alveolata</taxon>
        <taxon>Ciliophora</taxon>
        <taxon>Intramacronucleata</taxon>
        <taxon>Spirotrichea</taxon>
        <taxon>Stichotrichia</taxon>
        <taxon>Sporadotrichida</taxon>
        <taxon>Oxytrichidae</taxon>
        <taxon>Oxytrichinae</taxon>
        <taxon>Oxytricha</taxon>
    </lineage>
</organism>